<feature type="compositionally biased region" description="Basic and acidic residues" evidence="1">
    <location>
        <begin position="112"/>
        <end position="122"/>
    </location>
</feature>
<accession>A0AB34J1Z2</accession>
<evidence type="ECO:0000313" key="2">
    <source>
        <dbReference type="EMBL" id="KAL1510560.1"/>
    </source>
</evidence>
<proteinExistence type="predicted"/>
<dbReference type="AlphaFoldDB" id="A0AB34J1Z2"/>
<name>A0AB34J1Z2_PRYPA</name>
<gene>
    <name evidence="2" type="ORF">AB1Y20_006861</name>
</gene>
<reference evidence="2 3" key="1">
    <citation type="journal article" date="2024" name="Science">
        <title>Giant polyketide synthase enzymes in the biosynthesis of giant marine polyether toxins.</title>
        <authorList>
            <person name="Fallon T.R."/>
            <person name="Shende V.V."/>
            <person name="Wierzbicki I.H."/>
            <person name="Pendleton A.L."/>
            <person name="Watervoot N.F."/>
            <person name="Auber R.P."/>
            <person name="Gonzalez D.J."/>
            <person name="Wisecaver J.H."/>
            <person name="Moore B.S."/>
        </authorList>
    </citation>
    <scope>NUCLEOTIDE SEQUENCE [LARGE SCALE GENOMIC DNA]</scope>
    <source>
        <strain evidence="2 3">12B1</strain>
    </source>
</reference>
<comment type="caution">
    <text evidence="2">The sequence shown here is derived from an EMBL/GenBank/DDBJ whole genome shotgun (WGS) entry which is preliminary data.</text>
</comment>
<feature type="compositionally biased region" description="Low complexity" evidence="1">
    <location>
        <begin position="100"/>
        <end position="111"/>
    </location>
</feature>
<feature type="region of interest" description="Disordered" evidence="1">
    <location>
        <begin position="1"/>
        <end position="33"/>
    </location>
</feature>
<organism evidence="2 3">
    <name type="scientific">Prymnesium parvum</name>
    <name type="common">Toxic golden alga</name>
    <dbReference type="NCBI Taxonomy" id="97485"/>
    <lineage>
        <taxon>Eukaryota</taxon>
        <taxon>Haptista</taxon>
        <taxon>Haptophyta</taxon>
        <taxon>Prymnesiophyceae</taxon>
        <taxon>Prymnesiales</taxon>
        <taxon>Prymnesiaceae</taxon>
        <taxon>Prymnesium</taxon>
    </lineage>
</organism>
<protein>
    <recommendedName>
        <fullName evidence="4">Protein xylosyltransferase</fullName>
    </recommendedName>
</protein>
<dbReference type="EMBL" id="JBGBPQ010000015">
    <property type="protein sequence ID" value="KAL1510560.1"/>
    <property type="molecule type" value="Genomic_DNA"/>
</dbReference>
<keyword evidence="3" id="KW-1185">Reference proteome</keyword>
<sequence length="861" mass="93830">MTGFNRSPPPCRSPHVDATPPPPPPSTSAVPPRPCRRPLRCAFALLAFALLVTEALLFIAQHRQLPHPSAHRTPPQPSAHRTPPHPSSRHAHRPAPSPPLAASGAAPALAAGEHRPSPRRSERDDALRLLALRGELVGPPSRARLCVLMPVRTANLPHARRNVRSWATPRGAPCAEGAADVADLALLHSQSFAPAEDARVAADVLDAMAPGGGGAAVRRCFAAVRFLAARIPLSDDIYTIYPTHNFSGPNLHFLRIFDRLADLAAAGIARYTHFQLMETDVFPYSASWLEAVAQLARRRSHEWVRGSPSLCLSAKETGHINGNALYSLDKTFVALLRKELPKRFYSWAFDVLLGHWLKRAFPSRIAASPHILSISTFQRNRTCCELVQRIIAHSDRPPDGRSSLYLLHTGNIGKLKDSSVAPSMRALALQLQDLFVPRDNASCEIESALPPPLRACFTRAMAWRARLKCRPAAAAPPALLWTPAAPLAAAAVRRQPAGLQAAELHALLRAAPAAGGQLVVALAPPAEALWAAFSAAARRAAAAGEAAAGLEAWLRGEEEDPLVRSLSRCGRGGGGEGLPADAGDRLEAAKQVLQERALVVVADSPNRTAEGRAMLETYFEWRGEARGAESADRSASVRATLAHSLDGIAESRRLYEGEAAPSDEQSALLKHHVRLDTRLYEFCSRLAEEQFRSIVWKEDSRDACSAAEAVGAAKAVVPPADEFELDSLRRRVLFQWDGDAYRVFRLSLPWPQRALQLLIKGKNLIGSSQMSVHILVSHRSSQPSFAEHSFRYLYESRPPHKRAGKFVLNADRLRAACAEMTMDDMGSNSSSFCLQHPLLLWVAFKCRAVAVSELTFQARYK</sequence>
<evidence type="ECO:0000256" key="1">
    <source>
        <dbReference type="SAM" id="MobiDB-lite"/>
    </source>
</evidence>
<evidence type="ECO:0008006" key="4">
    <source>
        <dbReference type="Google" id="ProtNLM"/>
    </source>
</evidence>
<feature type="region of interest" description="Disordered" evidence="1">
    <location>
        <begin position="67"/>
        <end position="122"/>
    </location>
</feature>
<dbReference type="Proteomes" id="UP001515480">
    <property type="component" value="Unassembled WGS sequence"/>
</dbReference>
<evidence type="ECO:0000313" key="3">
    <source>
        <dbReference type="Proteomes" id="UP001515480"/>
    </source>
</evidence>